<gene>
    <name evidence="1" type="ORF">AVDCRST_MAG63-1741</name>
</gene>
<name>A0A6J4ID65_9BACT</name>
<evidence type="ECO:0000313" key="1">
    <source>
        <dbReference type="EMBL" id="CAA9247637.1"/>
    </source>
</evidence>
<protein>
    <submittedName>
        <fullName evidence="1">Uncharacterized protein</fullName>
    </submittedName>
</protein>
<reference evidence="1" key="1">
    <citation type="submission" date="2020-02" db="EMBL/GenBank/DDBJ databases">
        <authorList>
            <person name="Meier V. D."/>
        </authorList>
    </citation>
    <scope>NUCLEOTIDE SEQUENCE</scope>
    <source>
        <strain evidence="1">AVDCRST_MAG63</strain>
    </source>
</reference>
<dbReference type="AlphaFoldDB" id="A0A6J4ID65"/>
<sequence length="37" mass="4149">MTVMQRIQSLAEENDSLRRDIAALKQQLARVAPPRAA</sequence>
<organism evidence="1">
    <name type="scientific">uncultured Armatimonadetes bacterium</name>
    <dbReference type="NCBI Taxonomy" id="157466"/>
    <lineage>
        <taxon>Bacteria</taxon>
        <taxon>Bacillati</taxon>
        <taxon>Armatimonadota</taxon>
        <taxon>environmental samples</taxon>
    </lineage>
</organism>
<accession>A0A6J4ID65</accession>
<proteinExistence type="predicted"/>
<dbReference type="EMBL" id="CADCTO010000224">
    <property type="protein sequence ID" value="CAA9247637.1"/>
    <property type="molecule type" value="Genomic_DNA"/>
</dbReference>